<reference evidence="1 2" key="2">
    <citation type="journal article" date="2022" name="Mol. Ecol. Resour.">
        <title>The genomes of chicory, endive, great burdock and yacon provide insights into Asteraceae paleo-polyploidization history and plant inulin production.</title>
        <authorList>
            <person name="Fan W."/>
            <person name="Wang S."/>
            <person name="Wang H."/>
            <person name="Wang A."/>
            <person name="Jiang F."/>
            <person name="Liu H."/>
            <person name="Zhao H."/>
            <person name="Xu D."/>
            <person name="Zhang Y."/>
        </authorList>
    </citation>
    <scope>NUCLEOTIDE SEQUENCE [LARGE SCALE GENOMIC DNA]</scope>
    <source>
        <strain evidence="2">cv. Niubang</strain>
    </source>
</reference>
<accession>A0ACB8Y156</accession>
<evidence type="ECO:0000313" key="2">
    <source>
        <dbReference type="Proteomes" id="UP001055879"/>
    </source>
</evidence>
<sequence length="67" mass="7874">MVFRCSFCRYKCFGWLVFYILELVFLYHTNTVVSIASYVSSFHTVMASFDINIVFEEERRDDASTAP</sequence>
<protein>
    <submittedName>
        <fullName evidence="1">Uncharacterized protein</fullName>
    </submittedName>
</protein>
<dbReference type="Proteomes" id="UP001055879">
    <property type="component" value="Linkage Group LG14"/>
</dbReference>
<evidence type="ECO:0000313" key="1">
    <source>
        <dbReference type="EMBL" id="KAI3677763.1"/>
    </source>
</evidence>
<keyword evidence="2" id="KW-1185">Reference proteome</keyword>
<gene>
    <name evidence="1" type="ORF">L6452_37032</name>
</gene>
<name>A0ACB8Y156_ARCLA</name>
<comment type="caution">
    <text evidence="1">The sequence shown here is derived from an EMBL/GenBank/DDBJ whole genome shotgun (WGS) entry which is preliminary data.</text>
</comment>
<proteinExistence type="predicted"/>
<organism evidence="1 2">
    <name type="scientific">Arctium lappa</name>
    <name type="common">Greater burdock</name>
    <name type="synonym">Lappa major</name>
    <dbReference type="NCBI Taxonomy" id="4217"/>
    <lineage>
        <taxon>Eukaryota</taxon>
        <taxon>Viridiplantae</taxon>
        <taxon>Streptophyta</taxon>
        <taxon>Embryophyta</taxon>
        <taxon>Tracheophyta</taxon>
        <taxon>Spermatophyta</taxon>
        <taxon>Magnoliopsida</taxon>
        <taxon>eudicotyledons</taxon>
        <taxon>Gunneridae</taxon>
        <taxon>Pentapetalae</taxon>
        <taxon>asterids</taxon>
        <taxon>campanulids</taxon>
        <taxon>Asterales</taxon>
        <taxon>Asteraceae</taxon>
        <taxon>Carduoideae</taxon>
        <taxon>Cardueae</taxon>
        <taxon>Arctiinae</taxon>
        <taxon>Arctium</taxon>
    </lineage>
</organism>
<reference evidence="2" key="1">
    <citation type="journal article" date="2022" name="Mol. Ecol. Resour.">
        <title>The genomes of chicory, endive, great burdock and yacon provide insights into Asteraceae palaeo-polyploidization history and plant inulin production.</title>
        <authorList>
            <person name="Fan W."/>
            <person name="Wang S."/>
            <person name="Wang H."/>
            <person name="Wang A."/>
            <person name="Jiang F."/>
            <person name="Liu H."/>
            <person name="Zhao H."/>
            <person name="Xu D."/>
            <person name="Zhang Y."/>
        </authorList>
    </citation>
    <scope>NUCLEOTIDE SEQUENCE [LARGE SCALE GENOMIC DNA]</scope>
    <source>
        <strain evidence="2">cv. Niubang</strain>
    </source>
</reference>
<dbReference type="EMBL" id="CM042060">
    <property type="protein sequence ID" value="KAI3677763.1"/>
    <property type="molecule type" value="Genomic_DNA"/>
</dbReference>